<dbReference type="PANTHER" id="PTHR30250:SF11">
    <property type="entry name" value="O-ANTIGEN TRANSPORTER-RELATED"/>
    <property type="match status" value="1"/>
</dbReference>
<evidence type="ECO:0000256" key="5">
    <source>
        <dbReference type="ARBA" id="ARBA00023136"/>
    </source>
</evidence>
<evidence type="ECO:0000256" key="3">
    <source>
        <dbReference type="ARBA" id="ARBA00022692"/>
    </source>
</evidence>
<sequence length="496" mass="56216">MSKALKDLAHQVSSNAIIRILGIVSVMIYTRYLVKEEIALIPFYIMMEKLSLIIFSLGILPTLVRDIPNMMEKNKQELAKSYIITSLFIVIPGILLYSILCYSFSNWFSLYFFETRDYSFHIKLMAVGFFFGGVNQSFGYVYWSLSRYQQESARMLFVGVIRIVAGIIFVLLWGAIGLIISYVISNFINFLIYTSNLKDVLFTSNFKLYPVKKLIKESIPFYLENFLIYFRAEGDQMFVAGILGPEAMAIYYIAKKPHDLLISFTHSLDKILTTSLAKIKDDINLFNHKVNSIITLNSFILFPAIFIAIGLTPLLITVIAGEGYEAATIPSIALLVWLIIQVSWKTALGKSLFILKSSMGRFKVTLIETISLFGLILALGNLVGLMGIVAARLLSTSLAGISAYHYIKDSVSINIDFKVITTLTMHCVILCVLLLLSQYFITSYLYLGLSFIFSMSVFLFLINRTISTDYYKVLNTVSPIRIIDPFNYLFNKVKFS</sequence>
<evidence type="ECO:0000256" key="4">
    <source>
        <dbReference type="ARBA" id="ARBA00022989"/>
    </source>
</evidence>
<accession>A0ABW5CSX2</accession>
<comment type="subcellular location">
    <subcellularLocation>
        <location evidence="1">Cell membrane</location>
        <topology evidence="1">Multi-pass membrane protein</topology>
    </subcellularLocation>
</comment>
<dbReference type="Proteomes" id="UP001597374">
    <property type="component" value="Unassembled WGS sequence"/>
</dbReference>
<dbReference type="RefSeq" id="WP_250429496.1">
    <property type="nucleotide sequence ID" value="NZ_JALPRR010000002.1"/>
</dbReference>
<evidence type="ECO:0000313" key="7">
    <source>
        <dbReference type="EMBL" id="MFD2245100.1"/>
    </source>
</evidence>
<name>A0ABW5CSX2_9BACT</name>
<feature type="transmembrane region" description="Helical" evidence="6">
    <location>
        <begin position="443"/>
        <end position="462"/>
    </location>
</feature>
<evidence type="ECO:0000256" key="1">
    <source>
        <dbReference type="ARBA" id="ARBA00004651"/>
    </source>
</evidence>
<feature type="transmembrane region" description="Helical" evidence="6">
    <location>
        <begin position="81"/>
        <end position="100"/>
    </location>
</feature>
<feature type="transmembrane region" description="Helical" evidence="6">
    <location>
        <begin position="237"/>
        <end position="254"/>
    </location>
</feature>
<dbReference type="PANTHER" id="PTHR30250">
    <property type="entry name" value="PST FAMILY PREDICTED COLANIC ACID TRANSPORTER"/>
    <property type="match status" value="1"/>
</dbReference>
<feature type="transmembrane region" description="Helical" evidence="6">
    <location>
        <begin position="12"/>
        <end position="32"/>
    </location>
</feature>
<feature type="transmembrane region" description="Helical" evidence="6">
    <location>
        <begin position="364"/>
        <end position="383"/>
    </location>
</feature>
<keyword evidence="5 6" id="KW-0472">Membrane</keyword>
<protein>
    <submittedName>
        <fullName evidence="7">Oligosaccharide flippase family protein</fullName>
    </submittedName>
</protein>
<keyword evidence="2" id="KW-1003">Cell membrane</keyword>
<feature type="transmembrane region" description="Helical" evidence="6">
    <location>
        <begin position="120"/>
        <end position="143"/>
    </location>
</feature>
<reference evidence="8" key="1">
    <citation type="journal article" date="2019" name="Int. J. Syst. Evol. Microbiol.">
        <title>The Global Catalogue of Microorganisms (GCM) 10K type strain sequencing project: providing services to taxonomists for standard genome sequencing and annotation.</title>
        <authorList>
            <consortium name="The Broad Institute Genomics Platform"/>
            <consortium name="The Broad Institute Genome Sequencing Center for Infectious Disease"/>
            <person name="Wu L."/>
            <person name="Ma J."/>
        </authorList>
    </citation>
    <scope>NUCLEOTIDE SEQUENCE [LARGE SCALE GENOMIC DNA]</scope>
    <source>
        <strain evidence="8">CGMCC 4.1782</strain>
    </source>
</reference>
<dbReference type="Pfam" id="PF13440">
    <property type="entry name" value="Polysacc_synt_3"/>
    <property type="match status" value="1"/>
</dbReference>
<organism evidence="7 8">
    <name type="scientific">Pontibacter ruber</name>
    <dbReference type="NCBI Taxonomy" id="1343895"/>
    <lineage>
        <taxon>Bacteria</taxon>
        <taxon>Pseudomonadati</taxon>
        <taxon>Bacteroidota</taxon>
        <taxon>Cytophagia</taxon>
        <taxon>Cytophagales</taxon>
        <taxon>Hymenobacteraceae</taxon>
        <taxon>Pontibacter</taxon>
    </lineage>
</organism>
<keyword evidence="3 6" id="KW-0812">Transmembrane</keyword>
<evidence type="ECO:0000313" key="8">
    <source>
        <dbReference type="Proteomes" id="UP001597374"/>
    </source>
</evidence>
<keyword evidence="4 6" id="KW-1133">Transmembrane helix</keyword>
<evidence type="ECO:0000256" key="2">
    <source>
        <dbReference type="ARBA" id="ARBA00022475"/>
    </source>
</evidence>
<feature type="transmembrane region" description="Helical" evidence="6">
    <location>
        <begin position="38"/>
        <end position="60"/>
    </location>
</feature>
<proteinExistence type="predicted"/>
<feature type="transmembrane region" description="Helical" evidence="6">
    <location>
        <begin position="155"/>
        <end position="184"/>
    </location>
</feature>
<feature type="transmembrane region" description="Helical" evidence="6">
    <location>
        <begin position="326"/>
        <end position="344"/>
    </location>
</feature>
<dbReference type="EMBL" id="JBHUIM010000001">
    <property type="protein sequence ID" value="MFD2245100.1"/>
    <property type="molecule type" value="Genomic_DNA"/>
</dbReference>
<dbReference type="InterPro" id="IPR050833">
    <property type="entry name" value="Poly_Biosynth_Transport"/>
</dbReference>
<feature type="transmembrane region" description="Helical" evidence="6">
    <location>
        <begin position="299"/>
        <end position="320"/>
    </location>
</feature>
<comment type="caution">
    <text evidence="7">The sequence shown here is derived from an EMBL/GenBank/DDBJ whole genome shotgun (WGS) entry which is preliminary data.</text>
</comment>
<keyword evidence="8" id="KW-1185">Reference proteome</keyword>
<gene>
    <name evidence="7" type="ORF">ACFSKP_02470</name>
</gene>
<evidence type="ECO:0000256" key="6">
    <source>
        <dbReference type="SAM" id="Phobius"/>
    </source>
</evidence>